<evidence type="ECO:0000256" key="1">
    <source>
        <dbReference type="SAM" id="MobiDB-lite"/>
    </source>
</evidence>
<dbReference type="AlphaFoldDB" id="A0A3A4ZF04"/>
<feature type="compositionally biased region" description="Polar residues" evidence="1">
    <location>
        <begin position="330"/>
        <end position="341"/>
    </location>
</feature>
<evidence type="ECO:0000313" key="3">
    <source>
        <dbReference type="Proteomes" id="UP000265540"/>
    </source>
</evidence>
<accession>A0A3A4ZF04</accession>
<comment type="caution">
    <text evidence="2">The sequence shown here is derived from an EMBL/GenBank/DDBJ whole genome shotgun (WGS) entry which is preliminary data.</text>
</comment>
<reference evidence="2 3" key="1">
    <citation type="journal article" date="2017" name="ISME J.">
        <title>Energy and carbon metabolisms in a deep terrestrial subsurface fluid microbial community.</title>
        <authorList>
            <person name="Momper L."/>
            <person name="Jungbluth S.P."/>
            <person name="Lee M.D."/>
            <person name="Amend J.P."/>
        </authorList>
    </citation>
    <scope>NUCLEOTIDE SEQUENCE [LARGE SCALE GENOMIC DNA]</scope>
    <source>
        <strain evidence="2">SURF_46</strain>
    </source>
</reference>
<gene>
    <name evidence="2" type="ORF">C4561_01745</name>
</gene>
<dbReference type="Proteomes" id="UP000265540">
    <property type="component" value="Unassembled WGS sequence"/>
</dbReference>
<sequence>MVKIGSSPKYMEDNVRDFVQIDAIRPSTFELNKPRQFRFIDYVGMVRVVWYPTLGQDKDGRPTTSWKKINKPKADVRTDLDKMLEVEKRAALRLFPDVDPKTLELQFSPAKSYWFLCFDRAEAQPVVKVFEAGWNIFDTVKENMKVLSPTKPGYLANGLFWFHDILITATKKEARDGTPEKFRRQYTVNIYSNKFENLVPAAALDESTPFGQKAQDLDWLREKGVYTAEEVEAIIDFKTKNDYMRWVAPATPEDIHEELFVKNPILLTAMKKGGVPVFPYFAFLVEEFKKAALAFDDTSVLEKQISERVSSPVETKKEEEPSEAPPLSGAVTTSSALTGNVQDLKKGDLDWDTPPKNAQDAGLF</sequence>
<dbReference type="EMBL" id="QZJF01000008">
    <property type="protein sequence ID" value="RJR27652.1"/>
    <property type="molecule type" value="Genomic_DNA"/>
</dbReference>
<evidence type="ECO:0000313" key="2">
    <source>
        <dbReference type="EMBL" id="RJR27652.1"/>
    </source>
</evidence>
<feature type="region of interest" description="Disordered" evidence="1">
    <location>
        <begin position="306"/>
        <end position="364"/>
    </location>
</feature>
<protein>
    <submittedName>
        <fullName evidence="2">Uncharacterized protein</fullName>
    </submittedName>
</protein>
<organism evidence="2 3">
    <name type="scientific">candidate division WWE3 bacterium</name>
    <dbReference type="NCBI Taxonomy" id="2053526"/>
    <lineage>
        <taxon>Bacteria</taxon>
        <taxon>Katanobacteria</taxon>
    </lineage>
</organism>
<name>A0A3A4ZF04_UNCKA</name>
<proteinExistence type="predicted"/>